<dbReference type="Gene3D" id="1.10.10.10">
    <property type="entry name" value="Winged helix-like DNA-binding domain superfamily/Winged helix DNA-binding domain"/>
    <property type="match status" value="1"/>
</dbReference>
<dbReference type="PANTHER" id="PTHR18964:SF149">
    <property type="entry name" value="BIFUNCTIONAL UDP-N-ACETYLGLUCOSAMINE 2-EPIMERASE_N-ACETYLMANNOSAMINE KINASE"/>
    <property type="match status" value="1"/>
</dbReference>
<dbReference type="GO" id="GO:0016301">
    <property type="term" value="F:kinase activity"/>
    <property type="evidence" value="ECO:0007669"/>
    <property type="project" value="UniProtKB-KW"/>
</dbReference>
<dbReference type="PANTHER" id="PTHR18964">
    <property type="entry name" value="ROK (REPRESSOR, ORF, KINASE) FAMILY"/>
    <property type="match status" value="1"/>
</dbReference>
<reference evidence="4" key="1">
    <citation type="submission" date="2016-10" db="EMBL/GenBank/DDBJ databases">
        <authorList>
            <person name="Varghese N."/>
            <person name="Submissions S."/>
        </authorList>
    </citation>
    <scope>NUCLEOTIDE SEQUENCE [LARGE SCALE GENOMIC DNA]</scope>
    <source>
        <strain evidence="4">KPR-1</strain>
    </source>
</reference>
<dbReference type="SUPFAM" id="SSF46785">
    <property type="entry name" value="Winged helix' DNA-binding domain"/>
    <property type="match status" value="1"/>
</dbReference>
<name>A0A1H4BHL2_9ACTO</name>
<accession>A0A1H4BHL2</accession>
<dbReference type="InterPro" id="IPR036390">
    <property type="entry name" value="WH_DNA-bd_sf"/>
</dbReference>
<dbReference type="InterPro" id="IPR043129">
    <property type="entry name" value="ATPase_NBD"/>
</dbReference>
<dbReference type="InterPro" id="IPR036388">
    <property type="entry name" value="WH-like_DNA-bd_sf"/>
</dbReference>
<dbReference type="RefSeq" id="WP_092564821.1">
    <property type="nucleotide sequence ID" value="NZ_FNQV01000010.1"/>
</dbReference>
<organism evidence="3 4">
    <name type="scientific">Bowdeniella nasicola</name>
    <dbReference type="NCBI Taxonomy" id="208480"/>
    <lineage>
        <taxon>Bacteria</taxon>
        <taxon>Bacillati</taxon>
        <taxon>Actinomycetota</taxon>
        <taxon>Actinomycetes</taxon>
        <taxon>Actinomycetales</taxon>
        <taxon>Actinomycetaceae</taxon>
        <taxon>Bowdeniella</taxon>
    </lineage>
</organism>
<proteinExistence type="inferred from homology"/>
<sequence length="371" mass="39371">MTSSQQRARNVAACFEELRDLGSATASDIAKATGLSRPTSQTILRELVEKGLATEGEEKPLAGPGRPGARYRFEPRSKVACFDITELSVRVGIADLTGAYRLYERHEFSSGVQTREALAEIVEEFLKTSPHTEDLISIVVSTPGVVDPAGSFLRVNAFPEFNGYGVRDVLPLPDCDVVLENTVNMATLAEARMGVAQGYDNVVLAHMSGGIKAGLLLGGRLHRGTTFAAGESSYLSLPGVFARASVMSRLNELLDSTIDGATRSRTLEEIAATVAPLLALTVATVDPALVVLTGPDARAGHELLQPLQVELTQLFTSASPPPLTLTELGSDGPMFGGLIAAIENATSALLSGHIPPAPPLHKLTKDWEKYA</sequence>
<dbReference type="InterPro" id="IPR002831">
    <property type="entry name" value="Tscrpt_reg_TrmB_N"/>
</dbReference>
<dbReference type="OrthoDB" id="9810372at2"/>
<evidence type="ECO:0000256" key="1">
    <source>
        <dbReference type="ARBA" id="ARBA00006479"/>
    </source>
</evidence>
<evidence type="ECO:0000313" key="4">
    <source>
        <dbReference type="Proteomes" id="UP000199288"/>
    </source>
</evidence>
<dbReference type="SUPFAM" id="SSF53067">
    <property type="entry name" value="Actin-like ATPase domain"/>
    <property type="match status" value="1"/>
</dbReference>
<dbReference type="AlphaFoldDB" id="A0A1H4BHL2"/>
<feature type="domain" description="Transcription regulator TrmB N-terminal" evidence="2">
    <location>
        <begin position="14"/>
        <end position="60"/>
    </location>
</feature>
<dbReference type="Proteomes" id="UP000199288">
    <property type="component" value="Unassembled WGS sequence"/>
</dbReference>
<protein>
    <submittedName>
        <fullName evidence="3">Sugar kinase of the NBD/HSP70 family, may contain an N-terminal HTH domain</fullName>
    </submittedName>
</protein>
<keyword evidence="4" id="KW-1185">Reference proteome</keyword>
<evidence type="ECO:0000313" key="3">
    <source>
        <dbReference type="EMBL" id="SEA47587.1"/>
    </source>
</evidence>
<evidence type="ECO:0000259" key="2">
    <source>
        <dbReference type="Pfam" id="PF01978"/>
    </source>
</evidence>
<dbReference type="EMBL" id="FNQV01000010">
    <property type="protein sequence ID" value="SEA47587.1"/>
    <property type="molecule type" value="Genomic_DNA"/>
</dbReference>
<dbReference type="CDD" id="cd23763">
    <property type="entry name" value="ASKHA_ATPase_ROK"/>
    <property type="match status" value="1"/>
</dbReference>
<dbReference type="Pfam" id="PF01978">
    <property type="entry name" value="TrmB"/>
    <property type="match status" value="1"/>
</dbReference>
<dbReference type="Gene3D" id="3.30.420.40">
    <property type="match status" value="4"/>
</dbReference>
<keyword evidence="3" id="KW-0808">Transferase</keyword>
<dbReference type="InterPro" id="IPR000600">
    <property type="entry name" value="ROK"/>
</dbReference>
<comment type="similarity">
    <text evidence="1">Belongs to the ROK (NagC/XylR) family.</text>
</comment>
<dbReference type="Pfam" id="PF00480">
    <property type="entry name" value="ROK"/>
    <property type="match status" value="1"/>
</dbReference>
<gene>
    <name evidence="3" type="ORF">SAMN02910418_01660</name>
</gene>
<keyword evidence="3" id="KW-0418">Kinase</keyword>